<keyword evidence="2" id="KW-1133">Transmembrane helix</keyword>
<protein>
    <submittedName>
        <fullName evidence="4">Uncharacterized protein putative in bacteria</fullName>
    </submittedName>
</protein>
<keyword evidence="2" id="KW-0472">Membrane</keyword>
<dbReference type="OrthoDB" id="9796594at2"/>
<organism evidence="4 5">
    <name type="scientific">Rubellimicrobium thermophilum DSM 16684</name>
    <dbReference type="NCBI Taxonomy" id="1123069"/>
    <lineage>
        <taxon>Bacteria</taxon>
        <taxon>Pseudomonadati</taxon>
        <taxon>Pseudomonadota</taxon>
        <taxon>Alphaproteobacteria</taxon>
        <taxon>Rhodobacterales</taxon>
        <taxon>Roseobacteraceae</taxon>
        <taxon>Rubellimicrobium</taxon>
    </lineage>
</organism>
<dbReference type="Gene3D" id="3.60.10.10">
    <property type="entry name" value="Endonuclease/exonuclease/phosphatase"/>
    <property type="match status" value="1"/>
</dbReference>
<name>S9QYK4_9RHOB</name>
<dbReference type="STRING" id="1123069.ruthe_02022"/>
<evidence type="ECO:0000313" key="5">
    <source>
        <dbReference type="Proteomes" id="UP000015346"/>
    </source>
</evidence>
<gene>
    <name evidence="4" type="ORF">ruthe_02022</name>
</gene>
<accession>S9QYK4</accession>
<dbReference type="GO" id="GO:0003824">
    <property type="term" value="F:catalytic activity"/>
    <property type="evidence" value="ECO:0007669"/>
    <property type="project" value="InterPro"/>
</dbReference>
<feature type="region of interest" description="Disordered" evidence="1">
    <location>
        <begin position="325"/>
        <end position="372"/>
    </location>
</feature>
<feature type="compositionally biased region" description="Basic and acidic residues" evidence="1">
    <location>
        <begin position="325"/>
        <end position="357"/>
    </location>
</feature>
<dbReference type="HOGENOM" id="CLU_052333_0_0_5"/>
<dbReference type="EMBL" id="AOLV01000020">
    <property type="protein sequence ID" value="EPX84662.1"/>
    <property type="molecule type" value="Genomic_DNA"/>
</dbReference>
<feature type="domain" description="Endonuclease/exonuclease/phosphatase" evidence="3">
    <location>
        <begin position="104"/>
        <end position="307"/>
    </location>
</feature>
<evidence type="ECO:0000256" key="1">
    <source>
        <dbReference type="SAM" id="MobiDB-lite"/>
    </source>
</evidence>
<keyword evidence="5" id="KW-1185">Reference proteome</keyword>
<sequence length="372" mass="42002">MNWLLAFLAVVLLVLTLLPLSGSHAWWVRMWDFPRLQLAAGLGFVLVMGLLWLEGPLRWTLAGMSGAGLLYHLHRIRPYTPLARREMRFAPRRGDPNEVALLAINVLMENRQHDRVAALIAREDPDVLFLMETDGTWVTALGETLARYPTVLSEPRPDCYGLVFATRLPVEEARIVHLTPDTTPAVFASLRTKGGRLFHFLGLHPQPPVPGVDTDERDAQILYAARFARRTDVPVVVMGDFNDAAWSHTSRLYKTFGRYLDPRVGRGLYASFHAGNPLIRCALDQLFVSEEMAMIDFRLGPNVGSDHFPVIARLRVDPEEAARLNRRPEPLGQAEREEIEQRMADYRRKLEEGHEPAIPDVPARALRSEAEG</sequence>
<proteinExistence type="predicted"/>
<dbReference type="InterPro" id="IPR005135">
    <property type="entry name" value="Endo/exonuclease/phosphatase"/>
</dbReference>
<comment type="caution">
    <text evidence="4">The sequence shown here is derived from an EMBL/GenBank/DDBJ whole genome shotgun (WGS) entry which is preliminary data.</text>
</comment>
<dbReference type="Pfam" id="PF03372">
    <property type="entry name" value="Exo_endo_phos"/>
    <property type="match status" value="1"/>
</dbReference>
<keyword evidence="2" id="KW-0812">Transmembrane</keyword>
<evidence type="ECO:0000313" key="4">
    <source>
        <dbReference type="EMBL" id="EPX84662.1"/>
    </source>
</evidence>
<feature type="transmembrane region" description="Helical" evidence="2">
    <location>
        <begin position="35"/>
        <end position="53"/>
    </location>
</feature>
<evidence type="ECO:0000259" key="3">
    <source>
        <dbReference type="Pfam" id="PF03372"/>
    </source>
</evidence>
<dbReference type="InterPro" id="IPR036691">
    <property type="entry name" value="Endo/exonu/phosph_ase_sf"/>
</dbReference>
<evidence type="ECO:0000256" key="2">
    <source>
        <dbReference type="SAM" id="Phobius"/>
    </source>
</evidence>
<dbReference type="PATRIC" id="fig|1123069.3.peg.1992"/>
<dbReference type="SUPFAM" id="SSF56219">
    <property type="entry name" value="DNase I-like"/>
    <property type="match status" value="1"/>
</dbReference>
<reference evidence="4 5" key="1">
    <citation type="journal article" date="2013" name="Stand. Genomic Sci.">
        <title>Genome sequence of the reddish-pigmented Rubellimicrobium thermophilum type strain (DSM 16684(T)), a member of the Roseobacter clade.</title>
        <authorList>
            <person name="Fiebig A."/>
            <person name="Riedel T."/>
            <person name="Gronow S."/>
            <person name="Petersen J."/>
            <person name="Klenk H.P."/>
            <person name="Goker M."/>
        </authorList>
    </citation>
    <scope>NUCLEOTIDE SEQUENCE [LARGE SCALE GENOMIC DNA]</scope>
    <source>
        <strain evidence="4 5">DSM 16684</strain>
    </source>
</reference>
<dbReference type="AlphaFoldDB" id="S9QYK4"/>
<dbReference type="Proteomes" id="UP000015346">
    <property type="component" value="Unassembled WGS sequence"/>
</dbReference>
<dbReference type="RefSeq" id="WP_021098106.1">
    <property type="nucleotide sequence ID" value="NZ_KE557321.1"/>
</dbReference>